<organism evidence="6 7">
    <name type="scientific">Massilia jejuensis</name>
    <dbReference type="NCBI Taxonomy" id="648894"/>
    <lineage>
        <taxon>Bacteria</taxon>
        <taxon>Pseudomonadati</taxon>
        <taxon>Pseudomonadota</taxon>
        <taxon>Betaproteobacteria</taxon>
        <taxon>Burkholderiales</taxon>
        <taxon>Oxalobacteraceae</taxon>
        <taxon>Telluria group</taxon>
        <taxon>Massilia</taxon>
    </lineage>
</organism>
<keyword evidence="4" id="KW-0443">Lipid metabolism</keyword>
<reference evidence="7" key="1">
    <citation type="journal article" date="2019" name="Int. J. Syst. Evol. Microbiol.">
        <title>The Global Catalogue of Microorganisms (GCM) 10K type strain sequencing project: providing services to taxonomists for standard genome sequencing and annotation.</title>
        <authorList>
            <consortium name="The Broad Institute Genomics Platform"/>
            <consortium name="The Broad Institute Genome Sequencing Center for Infectious Disease"/>
            <person name="Wu L."/>
            <person name="Ma J."/>
        </authorList>
    </citation>
    <scope>NUCLEOTIDE SEQUENCE [LARGE SCALE GENOMIC DNA]</scope>
    <source>
        <strain evidence="7">CCUG 38813</strain>
    </source>
</reference>
<dbReference type="RefSeq" id="WP_379727177.1">
    <property type="nucleotide sequence ID" value="NZ_JBHSMS010000081.1"/>
</dbReference>
<dbReference type="PROSITE" id="PS50035">
    <property type="entry name" value="PLD"/>
    <property type="match status" value="1"/>
</dbReference>
<dbReference type="PANTHER" id="PTHR18896">
    <property type="entry name" value="PHOSPHOLIPASE D"/>
    <property type="match status" value="1"/>
</dbReference>
<dbReference type="InterPro" id="IPR001736">
    <property type="entry name" value="PLipase_D/transphosphatidylase"/>
</dbReference>
<sequence length="687" mass="76360">MKYTEKVYIDEVTRKARGSLQWFVEPRSELNDASHPISQNNQLEVFTCGEKGFASIAADIDKAASSIDLCCWGFDPAMELVRTEGLWPRGTTFGDLLIAAGERGVRVRLLVWLHPELTAASIAAGMLNPRNLPGWTHDNDFFSRLVFRQEVKEINAQRMLAAHRDAYLKKAKGTKPGASGIPLPDRIAIAEKVRAEYCCRWFRAARGVDGRFKNIFVAYRQADMKSVKASLASEGGLDMTEYGGMVAVGSHHQKSILIDYAHEGGAKAVGYVMGLNSVTDYWDTDEHKIEDHRRERGGEREAKECVLPLAVDENKGPAAKPPAPQGDTGFASYKPYRDYACRLQGGAALIAVHKNFASAWFRATVPEDHESRQFIRKEMESEEVPSALLRPPKPGDTAIQIVRTQPEEQDKTIQELYFQATDAVTNTGGYIYVENQYFQYEAWTQRLLAKRKAQSALWKSGMGKAGKTLEDMPLLHVFIVAPAAERGQMVPRTYDALAVVGQHGRMTGQNKLIEDANTKAKLEGKSLPSVVKHANGIAKPTAAILEGHGLRVVASMLQVSGSCIDPNGRRRMKYREIYIHSKLLLINDSFFTLGSANLNVRSMAGDSELNLGTNDRGQATRLRKSIWHRISGGNIDGEEGSRRGLQVAFDKWVQQADDNRNRRVRGKPMQGFILPIEDSRSSTIRLG</sequence>
<accession>A0ABW0PUD2</accession>
<gene>
    <name evidence="6" type="ORF">ACFPOU_22965</name>
</gene>
<evidence type="ECO:0000313" key="6">
    <source>
        <dbReference type="EMBL" id="MFC5513969.1"/>
    </source>
</evidence>
<keyword evidence="7" id="KW-1185">Reference proteome</keyword>
<feature type="domain" description="PLD phosphodiesterase" evidence="5">
    <location>
        <begin position="575"/>
        <end position="602"/>
    </location>
</feature>
<evidence type="ECO:0000256" key="4">
    <source>
        <dbReference type="ARBA" id="ARBA00023098"/>
    </source>
</evidence>
<comment type="catalytic activity">
    <reaction evidence="1">
        <text>a 1,2-diacyl-sn-glycero-3-phosphocholine + H2O = a 1,2-diacyl-sn-glycero-3-phosphate + choline + H(+)</text>
        <dbReference type="Rhea" id="RHEA:14445"/>
        <dbReference type="ChEBI" id="CHEBI:15354"/>
        <dbReference type="ChEBI" id="CHEBI:15377"/>
        <dbReference type="ChEBI" id="CHEBI:15378"/>
        <dbReference type="ChEBI" id="CHEBI:57643"/>
        <dbReference type="ChEBI" id="CHEBI:58608"/>
        <dbReference type="EC" id="3.1.4.4"/>
    </reaction>
</comment>
<dbReference type="PANTHER" id="PTHR18896:SF76">
    <property type="entry name" value="PHOSPHOLIPASE"/>
    <property type="match status" value="1"/>
</dbReference>
<comment type="caution">
    <text evidence="6">The sequence shown here is derived from an EMBL/GenBank/DDBJ whole genome shotgun (WGS) entry which is preliminary data.</text>
</comment>
<keyword evidence="3" id="KW-0378">Hydrolase</keyword>
<dbReference type="Proteomes" id="UP001596031">
    <property type="component" value="Unassembled WGS sequence"/>
</dbReference>
<evidence type="ECO:0000256" key="2">
    <source>
        <dbReference type="ARBA" id="ARBA00022737"/>
    </source>
</evidence>
<keyword evidence="2" id="KW-0677">Repeat</keyword>
<evidence type="ECO:0000256" key="1">
    <source>
        <dbReference type="ARBA" id="ARBA00000798"/>
    </source>
</evidence>
<dbReference type="SUPFAM" id="SSF56024">
    <property type="entry name" value="Phospholipase D/nuclease"/>
    <property type="match status" value="2"/>
</dbReference>
<proteinExistence type="predicted"/>
<dbReference type="EMBL" id="JBHSMS010000081">
    <property type="protein sequence ID" value="MFC5513969.1"/>
    <property type="molecule type" value="Genomic_DNA"/>
</dbReference>
<name>A0ABW0PUD2_9BURK</name>
<protein>
    <submittedName>
        <fullName evidence="6">Phosphatidylserine/phosphatidylglycerophosphate/ cardiolipin synthase family protein</fullName>
    </submittedName>
</protein>
<evidence type="ECO:0000259" key="5">
    <source>
        <dbReference type="PROSITE" id="PS50035"/>
    </source>
</evidence>
<dbReference type="InterPro" id="IPR015679">
    <property type="entry name" value="PLipase_D_fam"/>
</dbReference>
<dbReference type="Gene3D" id="3.30.870.10">
    <property type="entry name" value="Endonuclease Chain A"/>
    <property type="match status" value="2"/>
</dbReference>
<evidence type="ECO:0000313" key="7">
    <source>
        <dbReference type="Proteomes" id="UP001596031"/>
    </source>
</evidence>
<evidence type="ECO:0000256" key="3">
    <source>
        <dbReference type="ARBA" id="ARBA00022801"/>
    </source>
</evidence>